<evidence type="ECO:0000313" key="3">
    <source>
        <dbReference type="Proteomes" id="UP001218218"/>
    </source>
</evidence>
<evidence type="ECO:0000313" key="2">
    <source>
        <dbReference type="EMBL" id="KAJ7325592.1"/>
    </source>
</evidence>
<feature type="chain" id="PRO_5042137526" evidence="1">
    <location>
        <begin position="33"/>
        <end position="194"/>
    </location>
</feature>
<organism evidence="2 3">
    <name type="scientific">Mycena albidolilacea</name>
    <dbReference type="NCBI Taxonomy" id="1033008"/>
    <lineage>
        <taxon>Eukaryota</taxon>
        <taxon>Fungi</taxon>
        <taxon>Dikarya</taxon>
        <taxon>Basidiomycota</taxon>
        <taxon>Agaricomycotina</taxon>
        <taxon>Agaricomycetes</taxon>
        <taxon>Agaricomycetidae</taxon>
        <taxon>Agaricales</taxon>
        <taxon>Marasmiineae</taxon>
        <taxon>Mycenaceae</taxon>
        <taxon>Mycena</taxon>
    </lineage>
</organism>
<protein>
    <submittedName>
        <fullName evidence="2">Uncharacterized protein</fullName>
    </submittedName>
</protein>
<dbReference type="AlphaFoldDB" id="A0AAD7EHF8"/>
<name>A0AAD7EHF8_9AGAR</name>
<comment type="caution">
    <text evidence="2">The sequence shown here is derived from an EMBL/GenBank/DDBJ whole genome shotgun (WGS) entry which is preliminary data.</text>
</comment>
<dbReference type="Proteomes" id="UP001218218">
    <property type="component" value="Unassembled WGS sequence"/>
</dbReference>
<sequence length="194" mass="21398">MWCVCPSPSTSAAHILFLTPVFLLQYLQVVSSPPIGRLYLPHSMSTCVITECGHSSGEADVVMLLTMLVIIVRPYSAIVEAAKLVHLLGRMSLDRRRGRSRGWCRTARRSCAASSALPLRLLELRSNTAQDPPAQWAAPRRRHSTHAVKRMLAFTERYRRGFEVSVQSSGHGHSRAGWLLSIAVQRGVGQAGRG</sequence>
<keyword evidence="3" id="KW-1185">Reference proteome</keyword>
<proteinExistence type="predicted"/>
<keyword evidence="1" id="KW-0732">Signal</keyword>
<evidence type="ECO:0000256" key="1">
    <source>
        <dbReference type="SAM" id="SignalP"/>
    </source>
</evidence>
<accession>A0AAD7EHF8</accession>
<dbReference type="EMBL" id="JARIHO010000044">
    <property type="protein sequence ID" value="KAJ7325592.1"/>
    <property type="molecule type" value="Genomic_DNA"/>
</dbReference>
<feature type="signal peptide" evidence="1">
    <location>
        <begin position="1"/>
        <end position="32"/>
    </location>
</feature>
<reference evidence="2" key="1">
    <citation type="submission" date="2023-03" db="EMBL/GenBank/DDBJ databases">
        <title>Massive genome expansion in bonnet fungi (Mycena s.s.) driven by repeated elements and novel gene families across ecological guilds.</title>
        <authorList>
            <consortium name="Lawrence Berkeley National Laboratory"/>
            <person name="Harder C.B."/>
            <person name="Miyauchi S."/>
            <person name="Viragh M."/>
            <person name="Kuo A."/>
            <person name="Thoen E."/>
            <person name="Andreopoulos B."/>
            <person name="Lu D."/>
            <person name="Skrede I."/>
            <person name="Drula E."/>
            <person name="Henrissat B."/>
            <person name="Morin E."/>
            <person name="Kohler A."/>
            <person name="Barry K."/>
            <person name="LaButti K."/>
            <person name="Morin E."/>
            <person name="Salamov A."/>
            <person name="Lipzen A."/>
            <person name="Mereny Z."/>
            <person name="Hegedus B."/>
            <person name="Baldrian P."/>
            <person name="Stursova M."/>
            <person name="Weitz H."/>
            <person name="Taylor A."/>
            <person name="Grigoriev I.V."/>
            <person name="Nagy L.G."/>
            <person name="Martin F."/>
            <person name="Kauserud H."/>
        </authorList>
    </citation>
    <scope>NUCLEOTIDE SEQUENCE</scope>
    <source>
        <strain evidence="2">CBHHK002</strain>
    </source>
</reference>
<gene>
    <name evidence="2" type="ORF">DFH08DRAFT_886947</name>
</gene>